<name>A0A329LNT3_9MYCO</name>
<gene>
    <name evidence="1" type="ORF">DQP57_16285</name>
</gene>
<evidence type="ECO:0000313" key="1">
    <source>
        <dbReference type="EMBL" id="RAV08866.1"/>
    </source>
</evidence>
<dbReference type="AlphaFoldDB" id="A0A329LNT3"/>
<protein>
    <submittedName>
        <fullName evidence="1">Uncharacterized protein</fullName>
    </submittedName>
</protein>
<reference evidence="1 2" key="1">
    <citation type="submission" date="2018-06" db="EMBL/GenBank/DDBJ databases">
        <title>NTM in soil in Japan.</title>
        <authorList>
            <person name="Ohya K."/>
        </authorList>
    </citation>
    <scope>NUCLEOTIDE SEQUENCE [LARGE SCALE GENOMIC DNA]</scope>
    <source>
        <strain evidence="1 2">GF28</strain>
    </source>
</reference>
<dbReference type="EMBL" id="QMEV01000035">
    <property type="protein sequence ID" value="RAV08866.1"/>
    <property type="molecule type" value="Genomic_DNA"/>
</dbReference>
<proteinExistence type="predicted"/>
<comment type="caution">
    <text evidence="1">The sequence shown here is derived from an EMBL/GenBank/DDBJ whole genome shotgun (WGS) entry which is preliminary data.</text>
</comment>
<evidence type="ECO:0000313" key="2">
    <source>
        <dbReference type="Proteomes" id="UP000250915"/>
    </source>
</evidence>
<sequence length="92" mass="10076">MGALYTKEGRPLQVSCSAVYSRSGQYVGNICGDKVFDPEGRYAGTIVGDRVVYRRTDSARRSSPSVQARHIRSAAAQHARSAIWGDEPDFPD</sequence>
<organism evidence="1 2">
    <name type="scientific">Mycobacterium colombiense</name>
    <dbReference type="NCBI Taxonomy" id="339268"/>
    <lineage>
        <taxon>Bacteria</taxon>
        <taxon>Bacillati</taxon>
        <taxon>Actinomycetota</taxon>
        <taxon>Actinomycetes</taxon>
        <taxon>Mycobacteriales</taxon>
        <taxon>Mycobacteriaceae</taxon>
        <taxon>Mycobacterium</taxon>
        <taxon>Mycobacterium avium complex (MAC)</taxon>
    </lineage>
</organism>
<dbReference type="OrthoDB" id="8480736at2"/>
<accession>A0A329LNT3</accession>
<dbReference type="Proteomes" id="UP000250915">
    <property type="component" value="Unassembled WGS sequence"/>
</dbReference>
<dbReference type="RefSeq" id="WP_064892796.1">
    <property type="nucleotide sequence ID" value="NZ_QMEV01000035.1"/>
</dbReference>